<evidence type="ECO:0000313" key="2">
    <source>
        <dbReference type="EMBL" id="AOZ96912.1"/>
    </source>
</evidence>
<reference evidence="3" key="1">
    <citation type="submission" date="2016-10" db="EMBL/GenBank/DDBJ databases">
        <title>The complete genome sequence of the rumen bacterium Butyrivibrio hungatei MB2003.</title>
        <authorList>
            <person name="Palevich N."/>
            <person name="Kelly W.J."/>
            <person name="Leahy S.C."/>
            <person name="Altermann E."/>
            <person name="Rakonjac J."/>
            <person name="Attwood G.T."/>
        </authorList>
    </citation>
    <scope>NUCLEOTIDE SEQUENCE [LARGE SCALE GENOMIC DNA]</scope>
    <source>
        <strain evidence="3">MB2003</strain>
    </source>
</reference>
<dbReference type="InterPro" id="IPR037883">
    <property type="entry name" value="Knr4/Smi1-like_sf"/>
</dbReference>
<dbReference type="RefSeq" id="WP_071176566.1">
    <property type="nucleotide sequence ID" value="NZ_CP017831.1"/>
</dbReference>
<proteinExistence type="predicted"/>
<dbReference type="KEGG" id="bhu:bhn_I1879"/>
<keyword evidence="3" id="KW-1185">Reference proteome</keyword>
<accession>A0A1D9P361</accession>
<dbReference type="SUPFAM" id="SSF160631">
    <property type="entry name" value="SMI1/KNR4-like"/>
    <property type="match status" value="1"/>
</dbReference>
<dbReference type="InterPro" id="IPR018958">
    <property type="entry name" value="Knr4/Smi1-like_dom"/>
</dbReference>
<name>A0A1D9P361_9FIRM</name>
<evidence type="ECO:0000313" key="3">
    <source>
        <dbReference type="Proteomes" id="UP000179284"/>
    </source>
</evidence>
<dbReference type="AlphaFoldDB" id="A0A1D9P361"/>
<dbReference type="OrthoDB" id="1771562at2"/>
<feature type="domain" description="Knr4/Smi1-like" evidence="1">
    <location>
        <begin position="11"/>
        <end position="130"/>
    </location>
</feature>
<evidence type="ECO:0000259" key="1">
    <source>
        <dbReference type="Pfam" id="PF09346"/>
    </source>
</evidence>
<dbReference type="EMBL" id="CP017831">
    <property type="protein sequence ID" value="AOZ96912.1"/>
    <property type="molecule type" value="Genomic_DNA"/>
</dbReference>
<dbReference type="Proteomes" id="UP000179284">
    <property type="component" value="Chromosome I"/>
</dbReference>
<organism evidence="2 3">
    <name type="scientific">Butyrivibrio hungatei</name>
    <dbReference type="NCBI Taxonomy" id="185008"/>
    <lineage>
        <taxon>Bacteria</taxon>
        <taxon>Bacillati</taxon>
        <taxon>Bacillota</taxon>
        <taxon>Clostridia</taxon>
        <taxon>Lachnospirales</taxon>
        <taxon>Lachnospiraceae</taxon>
        <taxon>Butyrivibrio</taxon>
    </lineage>
</organism>
<protein>
    <recommendedName>
        <fullName evidence="1">Knr4/Smi1-like domain-containing protein</fullName>
    </recommendedName>
</protein>
<gene>
    <name evidence="2" type="ORF">bhn_I1879</name>
</gene>
<dbReference type="Pfam" id="PF09346">
    <property type="entry name" value="SMI1_KNR4"/>
    <property type="match status" value="1"/>
</dbReference>
<sequence length="184" mass="21298">MLISKFKLETNEDISNEMEKALCVQLPQKYKIFIDRYNGGETPDTNWTGKGKTDVRGFYGYDNANDYWDIKEHRTETFLSELLVRGFLVIAENSFGDMFCMKLEDETVWIAYHDSSKMVAIADDFESFINGCKSKKIGHISTIEERKARLIANGHGDKLSENMLRGWQEEIDKYSKLVQEEVVI</sequence>
<dbReference type="Gene3D" id="3.40.1580.10">
    <property type="entry name" value="SMI1/KNR4-like"/>
    <property type="match status" value="1"/>
</dbReference>